<comment type="caution">
    <text evidence="1">The sequence shown here is derived from an EMBL/GenBank/DDBJ whole genome shotgun (WGS) entry which is preliminary data.</text>
</comment>
<dbReference type="OrthoDB" id="75437at2759"/>
<organism evidence="1 2">
    <name type="scientific">Achlya hypogyna</name>
    <name type="common">Oomycete</name>
    <name type="synonym">Protoachlya hypogyna</name>
    <dbReference type="NCBI Taxonomy" id="1202772"/>
    <lineage>
        <taxon>Eukaryota</taxon>
        <taxon>Sar</taxon>
        <taxon>Stramenopiles</taxon>
        <taxon>Oomycota</taxon>
        <taxon>Saprolegniomycetes</taxon>
        <taxon>Saprolegniales</taxon>
        <taxon>Achlyaceae</taxon>
        <taxon>Achlya</taxon>
    </lineage>
</organism>
<keyword evidence="2" id="KW-1185">Reference proteome</keyword>
<evidence type="ECO:0000313" key="2">
    <source>
        <dbReference type="Proteomes" id="UP000243579"/>
    </source>
</evidence>
<dbReference type="AlphaFoldDB" id="A0A1V9Z521"/>
<accession>A0A1V9Z521</accession>
<dbReference type="Proteomes" id="UP000243579">
    <property type="component" value="Unassembled WGS sequence"/>
</dbReference>
<reference evidence="1 2" key="1">
    <citation type="journal article" date="2014" name="Genome Biol. Evol.">
        <title>The secreted proteins of Achlya hypogyna and Thraustotheca clavata identify the ancestral oomycete secretome and reveal gene acquisitions by horizontal gene transfer.</title>
        <authorList>
            <person name="Misner I."/>
            <person name="Blouin N."/>
            <person name="Leonard G."/>
            <person name="Richards T.A."/>
            <person name="Lane C.E."/>
        </authorList>
    </citation>
    <scope>NUCLEOTIDE SEQUENCE [LARGE SCALE GENOMIC DNA]</scope>
    <source>
        <strain evidence="1 2">ATCC 48635</strain>
    </source>
</reference>
<proteinExistence type="predicted"/>
<dbReference type="EMBL" id="JNBR01000429">
    <property type="protein sequence ID" value="OQR93108.1"/>
    <property type="molecule type" value="Genomic_DNA"/>
</dbReference>
<name>A0A1V9Z521_ACHHY</name>
<protein>
    <submittedName>
        <fullName evidence="1">Uncharacterized protein</fullName>
    </submittedName>
</protein>
<sequence length="279" mass="31103">MGLFTVCYRESSAIAPTPAQECRCRLPSTKLATSAKRSPVVAEPEPPRIRHKFVDASRCRRQTSLVGGRKVPLSSEELWQARAERDYRNVLVPIPEDDRMGCSHCEEAELFTKAATVVWIALTLVPAMGFFAACLRESSAAIAPTPVAVVRCACRQRSPPKRRLLSPSSLFKFGGDAFDDAIDLHVQAHIRHRFLEWPAARHSATVVGGRRVPFTPEDLYHAKMDGHARRVLCAVPEDDRPRCDYCEEPTQFTKAASIVWIALTQVHRPETFVNTTAIA</sequence>
<evidence type="ECO:0000313" key="1">
    <source>
        <dbReference type="EMBL" id="OQR93108.1"/>
    </source>
</evidence>
<gene>
    <name evidence="1" type="ORF">ACHHYP_02932</name>
</gene>